<evidence type="ECO:0000259" key="2">
    <source>
        <dbReference type="Pfam" id="PF02516"/>
    </source>
</evidence>
<feature type="transmembrane region" description="Helical" evidence="1">
    <location>
        <begin position="136"/>
        <end position="154"/>
    </location>
</feature>
<comment type="caution">
    <text evidence="3">The sequence shown here is derived from an EMBL/GenBank/DDBJ whole genome shotgun (WGS) entry which is preliminary data.</text>
</comment>
<keyword evidence="1" id="KW-1133">Transmembrane helix</keyword>
<dbReference type="Pfam" id="PF02516">
    <property type="entry name" value="STT3"/>
    <property type="match status" value="1"/>
</dbReference>
<name>A0A0F3GMZ6_9BACT</name>
<organism evidence="3 4">
    <name type="scientific">Candidatus Magnetobacterium bavaricum</name>
    <dbReference type="NCBI Taxonomy" id="29290"/>
    <lineage>
        <taxon>Bacteria</taxon>
        <taxon>Pseudomonadati</taxon>
        <taxon>Nitrospirota</taxon>
        <taxon>Thermodesulfovibrionia</taxon>
        <taxon>Thermodesulfovibrionales</taxon>
        <taxon>Candidatus Magnetobacteriaceae</taxon>
        <taxon>Candidatus Magnetobacterium</taxon>
    </lineage>
</organism>
<feature type="transmembrane region" description="Helical" evidence="1">
    <location>
        <begin position="239"/>
        <end position="255"/>
    </location>
</feature>
<feature type="transmembrane region" description="Helical" evidence="1">
    <location>
        <begin position="505"/>
        <end position="525"/>
    </location>
</feature>
<dbReference type="Proteomes" id="UP000033423">
    <property type="component" value="Unassembled WGS sequence"/>
</dbReference>
<keyword evidence="1" id="KW-0812">Transmembrane</keyword>
<keyword evidence="3" id="KW-0328">Glycosyltransferase</keyword>
<feature type="transmembrane region" description="Helical" evidence="1">
    <location>
        <begin position="537"/>
        <end position="559"/>
    </location>
</feature>
<dbReference type="GO" id="GO:0016020">
    <property type="term" value="C:membrane"/>
    <property type="evidence" value="ECO:0007669"/>
    <property type="project" value="InterPro"/>
</dbReference>
<keyword evidence="1" id="KW-0472">Membrane</keyword>
<feature type="transmembrane region" description="Helical" evidence="1">
    <location>
        <begin position="481"/>
        <end position="499"/>
    </location>
</feature>
<feature type="transmembrane region" description="Helical" evidence="1">
    <location>
        <begin position="360"/>
        <end position="376"/>
    </location>
</feature>
<feature type="transmembrane region" description="Helical" evidence="1">
    <location>
        <begin position="456"/>
        <end position="474"/>
    </location>
</feature>
<feature type="transmembrane region" description="Helical" evidence="1">
    <location>
        <begin position="189"/>
        <end position="206"/>
    </location>
</feature>
<dbReference type="EMBL" id="LACI01001989">
    <property type="protein sequence ID" value="KJU83202.1"/>
    <property type="molecule type" value="Genomic_DNA"/>
</dbReference>
<proteinExistence type="predicted"/>
<dbReference type="InterPro" id="IPR048307">
    <property type="entry name" value="STT3_N"/>
</dbReference>
<feature type="domain" description="Oligosaccharyl transferase STT3 N-terminal" evidence="2">
    <location>
        <begin position="67"/>
        <end position="306"/>
    </location>
</feature>
<dbReference type="UniPathway" id="UPA00378"/>
<evidence type="ECO:0000313" key="3">
    <source>
        <dbReference type="EMBL" id="KJU83202.1"/>
    </source>
</evidence>
<protein>
    <submittedName>
        <fullName evidence="3">Oligosaccharyl transferase STT3 subunit</fullName>
        <ecNumber evidence="3">2.4.99.18</ecNumber>
    </submittedName>
</protein>
<feature type="transmembrane region" description="Helical" evidence="1">
    <location>
        <begin position="295"/>
        <end position="314"/>
    </location>
</feature>
<dbReference type="EC" id="2.4.99.18" evidence="3"/>
<feature type="transmembrane region" description="Helical" evidence="1">
    <location>
        <begin position="213"/>
        <end position="233"/>
    </location>
</feature>
<dbReference type="Gene3D" id="3.40.1380.40">
    <property type="match status" value="1"/>
</dbReference>
<accession>A0A0F3GMZ6</accession>
<evidence type="ECO:0000256" key="1">
    <source>
        <dbReference type="SAM" id="Phobius"/>
    </source>
</evidence>
<dbReference type="GO" id="GO:0004579">
    <property type="term" value="F:dolichyl-diphosphooligosaccharide-protein glycotransferase activity"/>
    <property type="evidence" value="ECO:0007669"/>
    <property type="project" value="UniProtKB-EC"/>
</dbReference>
<feature type="transmembrane region" description="Helical" evidence="1">
    <location>
        <begin position="31"/>
        <end position="50"/>
    </location>
</feature>
<gene>
    <name evidence="3" type="ORF">MBAV_004602</name>
</gene>
<keyword evidence="3" id="KW-0808">Transferase</keyword>
<evidence type="ECO:0000313" key="4">
    <source>
        <dbReference type="Proteomes" id="UP000033423"/>
    </source>
</evidence>
<sequence length="828" mass="94663">MFKNQDANKKNVTSDGLWHKLSGYLSPQFYYSRWVFLAALLLCCCLSALARYNQYHQWQKTPELYFVDGKPMMTTMDAFLWLRFARQYKTDSYDNTSIDTMRIYPLGYTKPKVILLSYLLAKLSVLFDHIEENATLVIPILASLFIIPFFIYFLEIGYPTAAVVGSLVGTFNHIYMIRTAIGRLDTDSLNLFFLFLVSYFILLTFKDNKERNLYLYSAMAGISMFAFHTWYHLKMLSEFYLFVLVLYLVANRVPWRKILKSAVIFVLFSADDNVVNIMRALLAELSKVAPGTHSAYMPLIFIVSLYLSEAIEIMDSWSMTLFDYLSAYTEKTLKFSLTGTNFIFSMSYIISMLILHRVGFNITAICLLFVVYCLYLERYDRLMLFKMAAVSSFVIALPTVFYATKDMIGNIYNSYVLYYVREVQYNITTGLMVKQSVFSTVEEMQKIPVEVLMSSIFKNSALSVIGVFFFAIFSITHIKKLIPLLPLIIMGLLTFNGSNRYVMNLAPLVGIGYGYMIAIIIKLIMDSLNTRDMVKELTVYGVSFLFFLSVLNQTAYAYVPQPSVPTSIYIPMSQLKDKLPKDSVILTWWDLGYAIVDTTGYATFHDGGTQNTSSTNYIARGLTSESQYELYNIANMLCGKGATVTEDIIKNDLGINSIIDDIKVDDIYLMYTQDMIGKFQAIYYLRGAIPQKYANQNESMIIPLLCQSFDGGVLSCGSDTIDMNKGLINNSSSFARSVFIERGKVVKQYNYENQSSLFLEVFVQDGRILELYMMKDAFFYSNLNQMFILGNYNSAIYEETLNAFPAMRVFKLRHHPLAGDSGSLTQTK</sequence>
<keyword evidence="4" id="KW-1185">Reference proteome</keyword>
<reference evidence="3 4" key="1">
    <citation type="submission" date="2015-02" db="EMBL/GenBank/DDBJ databases">
        <title>Single-cell genomics of uncultivated deep-branching MTB reveals a conserved set of magnetosome genes.</title>
        <authorList>
            <person name="Kolinko S."/>
            <person name="Richter M."/>
            <person name="Glockner F.O."/>
            <person name="Brachmann A."/>
            <person name="Schuler D."/>
        </authorList>
    </citation>
    <scope>NUCLEOTIDE SEQUENCE [LARGE SCALE GENOMIC DNA]</scope>
    <source>
        <strain evidence="3">TM-1</strain>
    </source>
</reference>
<feature type="transmembrane region" description="Helical" evidence="1">
    <location>
        <begin position="383"/>
        <end position="403"/>
    </location>
</feature>
<dbReference type="AlphaFoldDB" id="A0A0F3GMZ6"/>